<sequence>MSKKELMLVLSLKDAKNFRQRYLLPAISNNLIEMTQPDKPNSPTQKYRLV</sequence>
<dbReference type="InterPro" id="IPR049514">
    <property type="entry name" value="Fic-like_C"/>
</dbReference>
<dbReference type="AlphaFoldDB" id="A0A0N7KB69"/>
<accession>A0A0N7KB69</accession>
<dbReference type="EC" id="3.6.4.12" evidence="2"/>
<protein>
    <submittedName>
        <fullName evidence="2">ATP-dependent DNA helicase RecG</fullName>
        <ecNumber evidence="2">3.6.4.12</ecNumber>
    </submittedName>
</protein>
<reference evidence="2 3" key="2">
    <citation type="journal article" date="2016" name="ISME J.">
        <title>Heterogeneous composition of key metabolic gene clusters in a vent mussel symbiont population.</title>
        <authorList>
            <person name="Ikuta T."/>
            <person name="Takaki Y."/>
            <person name="Nagai Y."/>
            <person name="Shimamura S."/>
            <person name="Tsuda M."/>
            <person name="Kawagucci S."/>
            <person name="Aoki Y."/>
            <person name="Inoue K."/>
            <person name="Teruya M."/>
            <person name="Satou K."/>
            <person name="Teruya K."/>
            <person name="Shimoji M."/>
            <person name="Tamotsu H."/>
            <person name="Hirano T."/>
            <person name="Maruyama T."/>
            <person name="Yoshida T."/>
        </authorList>
    </citation>
    <scope>NUCLEOTIDE SEQUENCE [LARGE SCALE GENOMIC DNA]</scope>
    <source>
        <strain evidence="2 3">Myojin Knoll</strain>
    </source>
</reference>
<gene>
    <name evidence="2" type="ORF">BSEPE_0159</name>
</gene>
<evidence type="ECO:0000313" key="2">
    <source>
        <dbReference type="EMBL" id="BAS67183.1"/>
    </source>
</evidence>
<name>A0A0N7KB69_9GAMM</name>
<dbReference type="STRING" id="1303921.BSEPE_0159"/>
<evidence type="ECO:0000313" key="3">
    <source>
        <dbReference type="Proteomes" id="UP000067399"/>
    </source>
</evidence>
<keyword evidence="2" id="KW-0347">Helicase</keyword>
<dbReference type="EMBL" id="AP013042">
    <property type="protein sequence ID" value="BAS67183.1"/>
    <property type="molecule type" value="Genomic_DNA"/>
</dbReference>
<reference evidence="2 3" key="1">
    <citation type="journal article" date="2000" name="Mar. Ecol. Prog. Ser.">
        <title>Phylogenetic characterization of endosymbionts in three hydrothermal vent mussels: influence on host distributions.</title>
        <authorList>
            <person name="Fujiwara Y."/>
            <person name="Takai K."/>
            <person name="Uematsu K."/>
            <person name="Tsuchida S."/>
            <person name="Hunt J.C."/>
            <person name="Hashimoto J."/>
        </authorList>
    </citation>
    <scope>NUCLEOTIDE SEQUENCE [LARGE SCALE GENOMIC DNA]</scope>
    <source>
        <strain evidence="2 3">Myojin Knoll</strain>
    </source>
</reference>
<proteinExistence type="predicted"/>
<keyword evidence="3" id="KW-1185">Reference proteome</keyword>
<dbReference type="OrthoDB" id="9807853at2"/>
<evidence type="ECO:0000259" key="1">
    <source>
        <dbReference type="Pfam" id="PF21247"/>
    </source>
</evidence>
<dbReference type="Pfam" id="PF21247">
    <property type="entry name" value="Fic-like_C"/>
    <property type="match status" value="1"/>
</dbReference>
<keyword evidence="2" id="KW-0547">Nucleotide-binding</keyword>
<keyword evidence="2" id="KW-0067">ATP-binding</keyword>
<dbReference type="GO" id="GO:0003678">
    <property type="term" value="F:DNA helicase activity"/>
    <property type="evidence" value="ECO:0007669"/>
    <property type="project" value="UniProtKB-EC"/>
</dbReference>
<keyword evidence="2" id="KW-0378">Hydrolase</keyword>
<feature type="domain" description="Filamentation induced by cAMP protein Fic-like C-terminal" evidence="1">
    <location>
        <begin position="1"/>
        <end position="49"/>
    </location>
</feature>
<dbReference type="GO" id="GO:0016787">
    <property type="term" value="F:hydrolase activity"/>
    <property type="evidence" value="ECO:0007669"/>
    <property type="project" value="UniProtKB-KW"/>
</dbReference>
<organism evidence="2 3">
    <name type="scientific">endosymbiont of Bathymodiolus septemdierum str. Myojin knoll</name>
    <dbReference type="NCBI Taxonomy" id="1303921"/>
    <lineage>
        <taxon>Bacteria</taxon>
        <taxon>Pseudomonadati</taxon>
        <taxon>Pseudomonadota</taxon>
        <taxon>Gammaproteobacteria</taxon>
        <taxon>sulfur-oxidizing symbionts</taxon>
    </lineage>
</organism>
<dbReference type="Proteomes" id="UP000067399">
    <property type="component" value="Chromosome"/>
</dbReference>
<dbReference type="KEGG" id="ebh:BSEPE_0159"/>